<evidence type="ECO:0000313" key="4">
    <source>
        <dbReference type="Proteomes" id="UP000199652"/>
    </source>
</evidence>
<dbReference type="EMBL" id="FNOU01000002">
    <property type="protein sequence ID" value="SDX44408.1"/>
    <property type="molecule type" value="Genomic_DNA"/>
</dbReference>
<name>A0A1H3BRP5_EUBBA</name>
<feature type="domain" description="Cyclophilin-like" evidence="2">
    <location>
        <begin position="53"/>
        <end position="160"/>
    </location>
</feature>
<dbReference type="STRING" id="1528.SAMN04488579_102177"/>
<evidence type="ECO:0000256" key="1">
    <source>
        <dbReference type="SAM" id="SignalP"/>
    </source>
</evidence>
<dbReference type="Proteomes" id="UP000199652">
    <property type="component" value="Unassembled WGS sequence"/>
</dbReference>
<proteinExistence type="predicted"/>
<dbReference type="InterPro" id="IPR029000">
    <property type="entry name" value="Cyclophilin-like_dom_sf"/>
</dbReference>
<dbReference type="Gene3D" id="2.40.100.20">
    <property type="match status" value="1"/>
</dbReference>
<feature type="chain" id="PRO_5039339633" description="Cyclophilin-like domain-containing protein" evidence="1">
    <location>
        <begin position="20"/>
        <end position="164"/>
    </location>
</feature>
<dbReference type="Pfam" id="PF18050">
    <property type="entry name" value="Cyclophil_like2"/>
    <property type="match status" value="1"/>
</dbReference>
<dbReference type="RefSeq" id="WP_207647981.1">
    <property type="nucleotide sequence ID" value="NZ_FNOU01000002.1"/>
</dbReference>
<evidence type="ECO:0000313" key="3">
    <source>
        <dbReference type="EMBL" id="SDX44408.1"/>
    </source>
</evidence>
<keyword evidence="4" id="KW-1185">Reference proteome</keyword>
<dbReference type="InterPro" id="IPR041183">
    <property type="entry name" value="Cyclophilin-like"/>
</dbReference>
<feature type="signal peptide" evidence="1">
    <location>
        <begin position="1"/>
        <end position="19"/>
    </location>
</feature>
<evidence type="ECO:0000259" key="2">
    <source>
        <dbReference type="Pfam" id="PF18050"/>
    </source>
</evidence>
<sequence length="164" mass="17750">MKKIAVTLLLGLILATVLTGCGKQESISNQTEPENKQIAEETISEQEDVKLNIQIGDTKLTATPEDNESVDAFKELLKNGGLSIQFLEYGGFEQVGSIGISLPRNDVQTTTSAGDIVLYSGNQLVMFYGSNSWAYTRIGKIDSIEDLQNILGKGDITATFTLAE</sequence>
<reference evidence="4" key="1">
    <citation type="submission" date="2016-10" db="EMBL/GenBank/DDBJ databases">
        <authorList>
            <person name="Varghese N."/>
            <person name="Submissions S."/>
        </authorList>
    </citation>
    <scope>NUCLEOTIDE SEQUENCE [LARGE SCALE GENOMIC DNA]</scope>
    <source>
        <strain evidence="4">VPI 5359</strain>
    </source>
</reference>
<dbReference type="SUPFAM" id="SSF50891">
    <property type="entry name" value="Cyclophilin-like"/>
    <property type="match status" value="1"/>
</dbReference>
<organism evidence="3 4">
    <name type="scientific">Eubacterium barkeri</name>
    <name type="common">Clostridium barkeri</name>
    <dbReference type="NCBI Taxonomy" id="1528"/>
    <lineage>
        <taxon>Bacteria</taxon>
        <taxon>Bacillati</taxon>
        <taxon>Bacillota</taxon>
        <taxon>Clostridia</taxon>
        <taxon>Eubacteriales</taxon>
        <taxon>Eubacteriaceae</taxon>
        <taxon>Eubacterium</taxon>
    </lineage>
</organism>
<dbReference type="AlphaFoldDB" id="A0A1H3BRP5"/>
<gene>
    <name evidence="3" type="ORF">SAMN04488579_102177</name>
</gene>
<protein>
    <recommendedName>
        <fullName evidence="2">Cyclophilin-like domain-containing protein</fullName>
    </recommendedName>
</protein>
<accession>A0A1H3BRP5</accession>
<keyword evidence="1" id="KW-0732">Signal</keyword>
<dbReference type="PROSITE" id="PS51257">
    <property type="entry name" value="PROKAR_LIPOPROTEIN"/>
    <property type="match status" value="1"/>
</dbReference>